<sequence>MNQAQCISAEASVRDTVYNIVRISHTFCGVIILIMLIRIIWSYKTKSFKLHTNLTILICNVLLLYTIFVLSLMSEAFVNFVS</sequence>
<proteinExistence type="predicted"/>
<evidence type="ECO:0000313" key="2">
    <source>
        <dbReference type="Proteomes" id="UP000095281"/>
    </source>
</evidence>
<dbReference type="Proteomes" id="UP000095281">
    <property type="component" value="Unplaced"/>
</dbReference>
<dbReference type="AlphaFoldDB" id="A0A1I8BP94"/>
<keyword evidence="2" id="KW-1185">Reference proteome</keyword>
<keyword evidence="1" id="KW-0812">Transmembrane</keyword>
<dbReference type="WBParaSite" id="MhA1_Contig379.frz3.gene4">
    <property type="protein sequence ID" value="MhA1_Contig379.frz3.gene4"/>
    <property type="gene ID" value="MhA1_Contig379.frz3.gene4"/>
</dbReference>
<evidence type="ECO:0000256" key="1">
    <source>
        <dbReference type="SAM" id="Phobius"/>
    </source>
</evidence>
<accession>A0A1I8BP94</accession>
<keyword evidence="1" id="KW-1133">Transmembrane helix</keyword>
<reference evidence="3" key="1">
    <citation type="submission" date="2016-11" db="UniProtKB">
        <authorList>
            <consortium name="WormBaseParasite"/>
        </authorList>
    </citation>
    <scope>IDENTIFICATION</scope>
</reference>
<feature type="transmembrane region" description="Helical" evidence="1">
    <location>
        <begin position="20"/>
        <end position="41"/>
    </location>
</feature>
<name>A0A1I8BP94_MELHA</name>
<evidence type="ECO:0000313" key="3">
    <source>
        <dbReference type="WBParaSite" id="MhA1_Contig379.frz3.gene4"/>
    </source>
</evidence>
<feature type="transmembrane region" description="Helical" evidence="1">
    <location>
        <begin position="53"/>
        <end position="73"/>
    </location>
</feature>
<protein>
    <submittedName>
        <fullName evidence="3">G_PROTEIN_RECEP_F1_2 domain-containing protein</fullName>
    </submittedName>
</protein>
<keyword evidence="1" id="KW-0472">Membrane</keyword>
<organism evidence="2 3">
    <name type="scientific">Meloidogyne hapla</name>
    <name type="common">Root-knot nematode worm</name>
    <dbReference type="NCBI Taxonomy" id="6305"/>
    <lineage>
        <taxon>Eukaryota</taxon>
        <taxon>Metazoa</taxon>
        <taxon>Ecdysozoa</taxon>
        <taxon>Nematoda</taxon>
        <taxon>Chromadorea</taxon>
        <taxon>Rhabditida</taxon>
        <taxon>Tylenchina</taxon>
        <taxon>Tylenchomorpha</taxon>
        <taxon>Tylenchoidea</taxon>
        <taxon>Meloidogynidae</taxon>
        <taxon>Meloidogyninae</taxon>
        <taxon>Meloidogyne</taxon>
    </lineage>
</organism>